<dbReference type="SUPFAM" id="SSF55424">
    <property type="entry name" value="FAD/NAD-linked reductases, dimerisation (C-terminal) domain"/>
    <property type="match status" value="1"/>
</dbReference>
<dbReference type="Pfam" id="PF02852">
    <property type="entry name" value="Pyr_redox_dim"/>
    <property type="match status" value="1"/>
</dbReference>
<evidence type="ECO:0000313" key="15">
    <source>
        <dbReference type="Proteomes" id="UP001332192"/>
    </source>
</evidence>
<evidence type="ECO:0000256" key="1">
    <source>
        <dbReference type="ARBA" id="ARBA00007532"/>
    </source>
</evidence>
<feature type="domain" description="Pyridine nucleotide-disulphide oxidoreductase dimerisation" evidence="12">
    <location>
        <begin position="366"/>
        <end position="478"/>
    </location>
</feature>
<keyword evidence="8" id="KW-1015">Disulfide bond</keyword>
<dbReference type="InterPro" id="IPR036188">
    <property type="entry name" value="FAD/NAD-bd_sf"/>
</dbReference>
<feature type="domain" description="FAD/NAD(P)-binding" evidence="13">
    <location>
        <begin position="13"/>
        <end position="346"/>
    </location>
</feature>
<dbReference type="Proteomes" id="UP001332192">
    <property type="component" value="Chromosome"/>
</dbReference>
<evidence type="ECO:0000256" key="10">
    <source>
        <dbReference type="ARBA" id="ARBA00049187"/>
    </source>
</evidence>
<keyword evidence="4 11" id="KW-0285">Flavoprotein</keyword>
<keyword evidence="7 11" id="KW-0520">NAD</keyword>
<evidence type="ECO:0000256" key="3">
    <source>
        <dbReference type="ARBA" id="ARBA00016961"/>
    </source>
</evidence>
<dbReference type="InterPro" id="IPR016156">
    <property type="entry name" value="FAD/NAD-linked_Rdtase_dimer_sf"/>
</dbReference>
<dbReference type="RefSeq" id="WP_324716247.1">
    <property type="nucleotide sequence ID" value="NZ_CP141615.1"/>
</dbReference>
<evidence type="ECO:0000313" key="14">
    <source>
        <dbReference type="EMBL" id="WRP16975.1"/>
    </source>
</evidence>
<proteinExistence type="inferred from homology"/>
<dbReference type="Gene3D" id="3.50.50.60">
    <property type="entry name" value="FAD/NAD(P)-binding domain"/>
    <property type="match status" value="2"/>
</dbReference>
<protein>
    <recommendedName>
        <fullName evidence="3 11">Dihydrolipoyl dehydrogenase</fullName>
        <ecNumber evidence="2 11">1.8.1.4</ecNumber>
    </recommendedName>
</protein>
<comment type="catalytic activity">
    <reaction evidence="10 11">
        <text>N(6)-[(R)-dihydrolipoyl]-L-lysyl-[protein] + NAD(+) = N(6)-[(R)-lipoyl]-L-lysyl-[protein] + NADH + H(+)</text>
        <dbReference type="Rhea" id="RHEA:15045"/>
        <dbReference type="Rhea" id="RHEA-COMP:10474"/>
        <dbReference type="Rhea" id="RHEA-COMP:10475"/>
        <dbReference type="ChEBI" id="CHEBI:15378"/>
        <dbReference type="ChEBI" id="CHEBI:57540"/>
        <dbReference type="ChEBI" id="CHEBI:57945"/>
        <dbReference type="ChEBI" id="CHEBI:83099"/>
        <dbReference type="ChEBI" id="CHEBI:83100"/>
        <dbReference type="EC" id="1.8.1.4"/>
    </reaction>
</comment>
<keyword evidence="6 11" id="KW-0560">Oxidoreductase</keyword>
<dbReference type="PRINTS" id="PR00368">
    <property type="entry name" value="FADPNR"/>
</dbReference>
<dbReference type="GO" id="GO:0004148">
    <property type="term" value="F:dihydrolipoyl dehydrogenase (NADH) activity"/>
    <property type="evidence" value="ECO:0007669"/>
    <property type="project" value="UniProtKB-EC"/>
</dbReference>
<keyword evidence="15" id="KW-1185">Reference proteome</keyword>
<name>A0ABZ1BW01_9FIRM</name>
<comment type="miscellaneous">
    <text evidence="11">The active site is a redox-active disulfide bond.</text>
</comment>
<evidence type="ECO:0000256" key="6">
    <source>
        <dbReference type="ARBA" id="ARBA00023002"/>
    </source>
</evidence>
<keyword evidence="9 11" id="KW-0676">Redox-active center</keyword>
<evidence type="ECO:0000256" key="2">
    <source>
        <dbReference type="ARBA" id="ARBA00012608"/>
    </source>
</evidence>
<dbReference type="InterPro" id="IPR006258">
    <property type="entry name" value="Lipoamide_DH"/>
</dbReference>
<evidence type="ECO:0000256" key="8">
    <source>
        <dbReference type="ARBA" id="ARBA00023157"/>
    </source>
</evidence>
<evidence type="ECO:0000256" key="7">
    <source>
        <dbReference type="ARBA" id="ARBA00023027"/>
    </source>
</evidence>
<dbReference type="PIRSF" id="PIRSF000350">
    <property type="entry name" value="Mercury_reductase_MerA"/>
    <property type="match status" value="1"/>
</dbReference>
<accession>A0ABZ1BW01</accession>
<dbReference type="PRINTS" id="PR00411">
    <property type="entry name" value="PNDRDTASEI"/>
</dbReference>
<dbReference type="InterPro" id="IPR023753">
    <property type="entry name" value="FAD/NAD-binding_dom"/>
</dbReference>
<evidence type="ECO:0000256" key="11">
    <source>
        <dbReference type="RuleBase" id="RU003692"/>
    </source>
</evidence>
<dbReference type="EMBL" id="CP141615">
    <property type="protein sequence ID" value="WRP16975.1"/>
    <property type="molecule type" value="Genomic_DNA"/>
</dbReference>
<gene>
    <name evidence="14" type="primary">lpdA</name>
    <name evidence="14" type="ORF">U7230_12915</name>
</gene>
<dbReference type="PROSITE" id="PS00076">
    <property type="entry name" value="PYRIDINE_REDOX_1"/>
    <property type="match status" value="1"/>
</dbReference>
<dbReference type="SUPFAM" id="SSF51905">
    <property type="entry name" value="FAD/NAD(P)-binding domain"/>
    <property type="match status" value="1"/>
</dbReference>
<evidence type="ECO:0000256" key="4">
    <source>
        <dbReference type="ARBA" id="ARBA00022630"/>
    </source>
</evidence>
<dbReference type="InterPro" id="IPR001100">
    <property type="entry name" value="Pyr_nuc-diS_OxRdtase"/>
</dbReference>
<dbReference type="NCBIfam" id="TIGR01350">
    <property type="entry name" value="lipoamide_DH"/>
    <property type="match status" value="1"/>
</dbReference>
<dbReference type="InterPro" id="IPR004099">
    <property type="entry name" value="Pyr_nucl-diS_OxRdtase_dimer"/>
</dbReference>
<sequence>MGANAHGTVQEWDLVILGAGPGGYVAAIRAAQLGMRVALVEKDRLGGLCLNRGCIPTKAMVKSAEVLLTAKKAETFGVRVEGAAVDFPRVVARRQEVVDGLVHGLEQLMRSNGVQVFPGHGAVLRDGTVEVMPAGAAGSGGEQERVALRGRRLILATGSQAAHLPIPGADLPGVVDSDGLLALDRVPERLVIIGGGIVGVEFASIFHAFGSKVTILELLPSLLPVADQEISRRLATSFRRAGIEARTGVRVEAIEAQPGQTPFGPPKQVHFTDGQDRPGTAEADVVLVAVGRRPAYTGFDPGELGIEVTRAGIKVDDTMQTTRPGVYAIGDVNGLSPLAHAASAQGLLAVEHAAGRKVRPWGTSPVPSAVFTFPEVAWAGLTEEAAQAAGIPVRIGRFLYGALGRAHVEGEPEGVVKILARAEPPDEGEVVGLHIIGRGACELIHEGVLAMRFGATAEELAEAIHAHPTLSEAVGEAAHALVGLPIHMARR</sequence>
<organism evidence="14 15">
    <name type="scientific">Carboxydichorda subterranea</name>
    <dbReference type="NCBI Taxonomy" id="3109565"/>
    <lineage>
        <taxon>Bacteria</taxon>
        <taxon>Bacillati</taxon>
        <taxon>Bacillota</taxon>
        <taxon>Limnochordia</taxon>
        <taxon>Limnochordales</taxon>
        <taxon>Geochordaceae</taxon>
        <taxon>Carboxydichorda</taxon>
    </lineage>
</organism>
<evidence type="ECO:0000256" key="9">
    <source>
        <dbReference type="ARBA" id="ARBA00023284"/>
    </source>
</evidence>
<comment type="similarity">
    <text evidence="1 11">Belongs to the class-I pyridine nucleotide-disulfide oxidoreductase family.</text>
</comment>
<evidence type="ECO:0000259" key="13">
    <source>
        <dbReference type="Pfam" id="PF07992"/>
    </source>
</evidence>
<dbReference type="Gene3D" id="3.30.390.30">
    <property type="match status" value="1"/>
</dbReference>
<dbReference type="InterPro" id="IPR050151">
    <property type="entry name" value="Class-I_Pyr_Nuc-Dis_Oxidored"/>
</dbReference>
<dbReference type="Pfam" id="PF07992">
    <property type="entry name" value="Pyr_redox_2"/>
    <property type="match status" value="1"/>
</dbReference>
<reference evidence="14 15" key="1">
    <citation type="journal article" date="2024" name="Front. Microbiol.">
        <title>Novel thermophilic genera Geochorda gen. nov. and Carboxydochorda gen. nov. from the deep terrestrial subsurface reveal the ecophysiological diversity in the class Limnochordia.</title>
        <authorList>
            <person name="Karnachuk O.V."/>
            <person name="Lukina A.P."/>
            <person name="Avakyan M.R."/>
            <person name="Kadnikov V.V."/>
            <person name="Begmatov S."/>
            <person name="Beletsky A.V."/>
            <person name="Vlasova K.G."/>
            <person name="Novikov A.A."/>
            <person name="Shcherbakova V.A."/>
            <person name="Mardanov A.V."/>
            <person name="Ravin N.V."/>
        </authorList>
    </citation>
    <scope>NUCLEOTIDE SEQUENCE [LARGE SCALE GENOMIC DNA]</scope>
    <source>
        <strain evidence="14 15">L945</strain>
    </source>
</reference>
<evidence type="ECO:0000259" key="12">
    <source>
        <dbReference type="Pfam" id="PF02852"/>
    </source>
</evidence>
<dbReference type="EC" id="1.8.1.4" evidence="2 11"/>
<keyword evidence="5 11" id="KW-0274">FAD</keyword>
<dbReference type="PANTHER" id="PTHR22912:SF151">
    <property type="entry name" value="DIHYDROLIPOYL DEHYDROGENASE, MITOCHONDRIAL"/>
    <property type="match status" value="1"/>
</dbReference>
<comment type="cofactor">
    <cofactor evidence="11">
        <name>FAD</name>
        <dbReference type="ChEBI" id="CHEBI:57692"/>
    </cofactor>
    <text evidence="11">Binds 1 FAD per subunit.</text>
</comment>
<dbReference type="PANTHER" id="PTHR22912">
    <property type="entry name" value="DISULFIDE OXIDOREDUCTASE"/>
    <property type="match status" value="1"/>
</dbReference>
<evidence type="ECO:0000256" key="5">
    <source>
        <dbReference type="ARBA" id="ARBA00022827"/>
    </source>
</evidence>
<dbReference type="InterPro" id="IPR012999">
    <property type="entry name" value="Pyr_OxRdtase_I_AS"/>
</dbReference>